<keyword evidence="3" id="KW-0244">Early protein</keyword>
<evidence type="ECO:0000256" key="4">
    <source>
        <dbReference type="SAM" id="MobiDB-lite"/>
    </source>
</evidence>
<feature type="region of interest" description="Disordered" evidence="4">
    <location>
        <begin position="68"/>
        <end position="225"/>
    </location>
</feature>
<sequence>MRSVVVGGRWSVVGGRWSVVGGRWSVVGGRWSVVGGRWSVVGGRPMGEGPLIDGCGYNVFPFVISSNPSSGDPGPAQLRRPRPSPAPATPAQPSSGDPGPAQLRRPRPSPAPATPAQPSSGDPGPAQLRRPRPSPAPATPAQPSSGDPGPAQLRRPRPSPAPATPAQPSSGDPGPAMPHGQPCGACDGSCRMAQRGTPSTSPLIPSLTPSPPAGDPSPRSSQRIDAVRVPARLPGGSDHPEYGMPLSPRALRPYLARGPGAFCAPPWRPDVNRLAGDVNRLFRGISTSSIHVTEDSRTLRRALLDFYAMGYTHTRPTLECWQSLLQLLPEQSFPLRATLRALNSEDRYEQRFLEPPSDPPNTLFGEECDVSGDESPSEEEEEDEASGESSVSEFSPEEETASSEYDSFSDVGEDDSSCTGKWSSSESESDSESDAPTNNHHPTTRASAAKKRRKRQPPKGERPTKSARR</sequence>
<evidence type="ECO:0000256" key="1">
    <source>
        <dbReference type="ARBA" id="ARBA00007003"/>
    </source>
</evidence>
<gene>
    <name evidence="5" type="primary">IR4</name>
</gene>
<reference evidence="5" key="1">
    <citation type="journal article" date="1992" name="J. Virol.">
        <title>ICP22 homolog of equine herpesvirus 1: expression from early and late promoters.</title>
        <authorList>
            <person name="Holden V.R."/>
            <person name="Yalamanchili R.R."/>
            <person name="Harty R.N."/>
            <person name="O'Callaghan D.J."/>
        </authorList>
    </citation>
    <scope>NUCLEOTIDE SEQUENCE</scope>
    <source>
        <strain evidence="5">Kentucky A</strain>
    </source>
</reference>
<dbReference type="GO" id="GO:0010468">
    <property type="term" value="P:regulation of gene expression"/>
    <property type="evidence" value="ECO:0007669"/>
    <property type="project" value="InterPro"/>
</dbReference>
<dbReference type="Pfam" id="PF02479">
    <property type="entry name" value="Herpes_IE68"/>
    <property type="match status" value="1"/>
</dbReference>
<evidence type="ECO:0000256" key="3">
    <source>
        <dbReference type="ARBA" id="ARBA00022518"/>
    </source>
</evidence>
<comment type="similarity">
    <text evidence="1">Belongs to the herpesviridae ICP22 family.</text>
</comment>
<protein>
    <recommendedName>
        <fullName evidence="2">Transcriptional regulator ICP22 homolog</fullName>
    </recommendedName>
</protein>
<dbReference type="EMBL" id="M76726">
    <property type="protein sequence ID" value="AAA46091.1"/>
    <property type="molecule type" value="Genomic_DNA"/>
</dbReference>
<dbReference type="InterPro" id="IPR003403">
    <property type="entry name" value="IE68"/>
</dbReference>
<feature type="compositionally biased region" description="Basic residues" evidence="4">
    <location>
        <begin position="448"/>
        <end position="457"/>
    </location>
</feature>
<feature type="compositionally biased region" description="Low complexity" evidence="4">
    <location>
        <begin position="116"/>
        <end position="128"/>
    </location>
</feature>
<feature type="compositionally biased region" description="Basic and acidic residues" evidence="4">
    <location>
        <begin position="458"/>
        <end position="469"/>
    </location>
</feature>
<evidence type="ECO:0000256" key="2">
    <source>
        <dbReference type="ARBA" id="ARBA00021936"/>
    </source>
</evidence>
<feature type="compositionally biased region" description="Low complexity" evidence="4">
    <location>
        <begin position="91"/>
        <end position="103"/>
    </location>
</feature>
<feature type="compositionally biased region" description="Acidic residues" evidence="4">
    <location>
        <begin position="366"/>
        <end position="386"/>
    </location>
</feature>
<proteinExistence type="inferred from homology"/>
<feature type="compositionally biased region" description="Low complexity" evidence="4">
    <location>
        <begin position="197"/>
        <end position="207"/>
    </location>
</feature>
<organism evidence="5">
    <name type="scientific">Equid alphaherpesvirus 1</name>
    <name type="common">Equine herpesvirus 1</name>
    <dbReference type="NCBI Taxonomy" id="10326"/>
    <lineage>
        <taxon>Viruses</taxon>
        <taxon>Duplodnaviria</taxon>
        <taxon>Heunggongvirae</taxon>
        <taxon>Peploviricota</taxon>
        <taxon>Herviviricetes</taxon>
        <taxon>Herpesvirales</taxon>
        <taxon>Orthoherpesviridae</taxon>
        <taxon>Alphaherpesvirinae</taxon>
        <taxon>Varicellovirus</taxon>
        <taxon>Varicellovirus equidalpha1</taxon>
    </lineage>
</organism>
<accession>Q69270</accession>
<evidence type="ECO:0000313" key="5">
    <source>
        <dbReference type="EMBL" id="AAA46091.1"/>
    </source>
</evidence>
<name>Q69270_9ALPH</name>
<feature type="compositionally biased region" description="Low complexity" evidence="4">
    <location>
        <begin position="141"/>
        <end position="153"/>
    </location>
</feature>
<feature type="region of interest" description="Disordered" evidence="4">
    <location>
        <begin position="351"/>
        <end position="469"/>
    </location>
</feature>